<dbReference type="OrthoDB" id="3855669at2"/>
<dbReference type="Proteomes" id="UP000295345">
    <property type="component" value="Unassembled WGS sequence"/>
</dbReference>
<proteinExistence type="predicted"/>
<protein>
    <submittedName>
        <fullName evidence="1">Uncharacterized protein</fullName>
    </submittedName>
</protein>
<sequence>MPEVGFLARDTSRGEIGRVVDRQAGRVWLRPVGGGREWDVRQEDVEPVSVGEILRPFVAEANRRSWEGR</sequence>
<evidence type="ECO:0000313" key="1">
    <source>
        <dbReference type="EMBL" id="TDC65925.1"/>
    </source>
</evidence>
<gene>
    <name evidence="1" type="ORF">E1283_30230</name>
</gene>
<reference evidence="1 2" key="1">
    <citation type="submission" date="2019-03" db="EMBL/GenBank/DDBJ databases">
        <title>Draft genome sequences of novel Actinobacteria.</title>
        <authorList>
            <person name="Sahin N."/>
            <person name="Ay H."/>
            <person name="Saygin H."/>
        </authorList>
    </citation>
    <scope>NUCLEOTIDE SEQUENCE [LARGE SCALE GENOMIC DNA]</scope>
    <source>
        <strain evidence="1 2">DSM 41900</strain>
    </source>
</reference>
<dbReference type="AlphaFoldDB" id="A0A4V2Y0S4"/>
<accession>A0A4V2Y0S4</accession>
<keyword evidence="2" id="KW-1185">Reference proteome</keyword>
<evidence type="ECO:0000313" key="2">
    <source>
        <dbReference type="Proteomes" id="UP000295345"/>
    </source>
</evidence>
<comment type="caution">
    <text evidence="1">The sequence shown here is derived from an EMBL/GenBank/DDBJ whole genome shotgun (WGS) entry which is preliminary data.</text>
</comment>
<organism evidence="1 2">
    <name type="scientific">Streptomyces hainanensis</name>
    <dbReference type="NCBI Taxonomy" id="402648"/>
    <lineage>
        <taxon>Bacteria</taxon>
        <taxon>Bacillati</taxon>
        <taxon>Actinomycetota</taxon>
        <taxon>Actinomycetes</taxon>
        <taxon>Kitasatosporales</taxon>
        <taxon>Streptomycetaceae</taxon>
        <taxon>Streptomyces</taxon>
    </lineage>
</organism>
<name>A0A4V2Y0S4_9ACTN</name>
<dbReference type="EMBL" id="SMKI01000467">
    <property type="protein sequence ID" value="TDC65925.1"/>
    <property type="molecule type" value="Genomic_DNA"/>
</dbReference>